<dbReference type="InterPro" id="IPR002467">
    <property type="entry name" value="Pept_M24A_MAP1"/>
</dbReference>
<comment type="function">
    <text evidence="1 6">Removes the N-terminal methionine from nascent proteins. The N-terminal methionine is often cleaved when the second residue in the primary sequence is small and uncharged (Met-Ala-, Cys, Gly, Pro, Ser, Thr, or Val). Requires deformylation of the N(alpha)-formylated initiator methionine before it can be hydrolyzed.</text>
</comment>
<dbReference type="InterPro" id="IPR000994">
    <property type="entry name" value="Pept_M24"/>
</dbReference>
<dbReference type="InterPro" id="IPR036005">
    <property type="entry name" value="Creatinase/aminopeptidase-like"/>
</dbReference>
<feature type="binding site" evidence="6">
    <location>
        <position position="237"/>
    </location>
    <ligand>
        <name>a divalent metal cation</name>
        <dbReference type="ChEBI" id="CHEBI:60240"/>
        <label>2</label>
        <note>catalytic</note>
    </ligand>
</feature>
<dbReference type="InterPro" id="IPR001714">
    <property type="entry name" value="Pept_M24_MAP"/>
</dbReference>
<feature type="binding site" evidence="6">
    <location>
        <position position="82"/>
    </location>
    <ligand>
        <name>substrate</name>
    </ligand>
</feature>
<keyword evidence="5 6" id="KW-0378">Hydrolase</keyword>
<dbReference type="NCBIfam" id="TIGR00500">
    <property type="entry name" value="met_pdase_I"/>
    <property type="match status" value="1"/>
</dbReference>
<feature type="binding site" evidence="6">
    <location>
        <position position="206"/>
    </location>
    <ligand>
        <name>a divalent metal cation</name>
        <dbReference type="ChEBI" id="CHEBI:60240"/>
        <label>2</label>
        <note>catalytic</note>
    </ligand>
</feature>
<comment type="catalytic activity">
    <reaction evidence="6 7">
        <text>Release of N-terminal amino acids, preferentially methionine, from peptides and arylamides.</text>
        <dbReference type="EC" id="3.4.11.18"/>
    </reaction>
</comment>
<feature type="binding site" evidence="6">
    <location>
        <position position="110"/>
    </location>
    <ligand>
        <name>a divalent metal cation</name>
        <dbReference type="ChEBI" id="CHEBI:60240"/>
        <label>1</label>
    </ligand>
</feature>
<dbReference type="EMBL" id="NJBN01000005">
    <property type="protein sequence ID" value="TKJ40407.1"/>
    <property type="molecule type" value="Genomic_DNA"/>
</dbReference>
<feature type="binding site" evidence="6">
    <location>
        <position position="237"/>
    </location>
    <ligand>
        <name>a divalent metal cation</name>
        <dbReference type="ChEBI" id="CHEBI:60240"/>
        <label>1</label>
    </ligand>
</feature>
<evidence type="ECO:0000256" key="1">
    <source>
        <dbReference type="ARBA" id="ARBA00002521"/>
    </source>
</evidence>
<feature type="binding site" evidence="6">
    <location>
        <position position="110"/>
    </location>
    <ligand>
        <name>a divalent metal cation</name>
        <dbReference type="ChEBI" id="CHEBI:60240"/>
        <label>2</label>
        <note>catalytic</note>
    </ligand>
</feature>
<dbReference type="GO" id="GO:0046872">
    <property type="term" value="F:metal ion binding"/>
    <property type="evidence" value="ECO:0007669"/>
    <property type="project" value="UniProtKB-UniRule"/>
</dbReference>
<evidence type="ECO:0000256" key="5">
    <source>
        <dbReference type="ARBA" id="ARBA00022801"/>
    </source>
</evidence>
<dbReference type="GO" id="GO:0005829">
    <property type="term" value="C:cytosol"/>
    <property type="evidence" value="ECO:0007669"/>
    <property type="project" value="TreeGrafter"/>
</dbReference>
<dbReference type="CDD" id="cd01086">
    <property type="entry name" value="MetAP1"/>
    <property type="match status" value="1"/>
</dbReference>
<gene>
    <name evidence="6 9" type="primary">map</name>
    <name evidence="9" type="ORF">CEE37_08790</name>
</gene>
<evidence type="ECO:0000256" key="7">
    <source>
        <dbReference type="RuleBase" id="RU003653"/>
    </source>
</evidence>
<evidence type="ECO:0000259" key="8">
    <source>
        <dbReference type="Pfam" id="PF00557"/>
    </source>
</evidence>
<evidence type="ECO:0000256" key="6">
    <source>
        <dbReference type="HAMAP-Rule" id="MF_01974"/>
    </source>
</evidence>
<dbReference type="GO" id="GO:0004239">
    <property type="term" value="F:initiator methionyl aminopeptidase activity"/>
    <property type="evidence" value="ECO:0007669"/>
    <property type="project" value="UniProtKB-UniRule"/>
</dbReference>
<keyword evidence="3 6" id="KW-0645">Protease</keyword>
<comment type="cofactor">
    <cofactor evidence="6">
        <name>Co(2+)</name>
        <dbReference type="ChEBI" id="CHEBI:48828"/>
    </cofactor>
    <cofactor evidence="6">
        <name>Zn(2+)</name>
        <dbReference type="ChEBI" id="CHEBI:29105"/>
    </cofactor>
    <cofactor evidence="6">
        <name>Mn(2+)</name>
        <dbReference type="ChEBI" id="CHEBI:29035"/>
    </cofactor>
    <cofactor evidence="6">
        <name>Fe(2+)</name>
        <dbReference type="ChEBI" id="CHEBI:29033"/>
    </cofactor>
    <text evidence="6">Binds 2 divalent metal cations per subunit. Has a high-affinity and a low affinity metal-binding site. The true nature of the physiological cofactor is under debate. The enzyme is active with cobalt, zinc, manganese or divalent iron ions. Most likely, methionine aminopeptidases function as mononuclear Fe(2+)-metalloproteases under physiological conditions, and the catalytically relevant metal-binding site has been assigned to the histidine-containing high-affinity site.</text>
</comment>
<dbReference type="PRINTS" id="PR00599">
    <property type="entry name" value="MAPEPTIDASE"/>
</dbReference>
<dbReference type="Pfam" id="PF00557">
    <property type="entry name" value="Peptidase_M24"/>
    <property type="match status" value="1"/>
</dbReference>
<comment type="caution">
    <text evidence="9">The sequence shown here is derived from an EMBL/GenBank/DDBJ whole genome shotgun (WGS) entry which is preliminary data.</text>
</comment>
<accession>A0A532V0B2</accession>
<comment type="similarity">
    <text evidence="6">Belongs to the peptidase M24A family. Methionine aminopeptidase type 1 subfamily.</text>
</comment>
<evidence type="ECO:0000256" key="3">
    <source>
        <dbReference type="ARBA" id="ARBA00022670"/>
    </source>
</evidence>
<dbReference type="PANTHER" id="PTHR43330:SF27">
    <property type="entry name" value="METHIONINE AMINOPEPTIDASE"/>
    <property type="match status" value="1"/>
</dbReference>
<dbReference type="GO" id="GO:0070006">
    <property type="term" value="F:metalloaminopeptidase activity"/>
    <property type="evidence" value="ECO:0007669"/>
    <property type="project" value="UniProtKB-UniRule"/>
</dbReference>
<dbReference type="AlphaFoldDB" id="A0A532V0B2"/>
<feature type="binding site" evidence="6">
    <location>
        <position position="173"/>
    </location>
    <ligand>
        <name>a divalent metal cation</name>
        <dbReference type="ChEBI" id="CHEBI:60240"/>
        <label>2</label>
        <note>catalytic</note>
    </ligand>
</feature>
<comment type="subunit">
    <text evidence="6">Monomer.</text>
</comment>
<feature type="domain" description="Peptidase M24" evidence="8">
    <location>
        <begin position="12"/>
        <end position="244"/>
    </location>
</feature>
<dbReference type="Gene3D" id="3.90.230.10">
    <property type="entry name" value="Creatinase/methionine aminopeptidase superfamily"/>
    <property type="match status" value="1"/>
</dbReference>
<dbReference type="Proteomes" id="UP000319619">
    <property type="component" value="Unassembled WGS sequence"/>
</dbReference>
<feature type="binding site" evidence="6">
    <location>
        <position position="99"/>
    </location>
    <ligand>
        <name>a divalent metal cation</name>
        <dbReference type="ChEBI" id="CHEBI:60240"/>
        <label>1</label>
    </ligand>
</feature>
<sequence length="257" mass="28347">MITIKSKRDIEEIGKACEVLAEVFREVAPLMVPGARARDIDKFIEESIRRREGRPAFKGYTGADGIPFPASCCISIDAEVVHGIPGKRVFKEGQIVGLDVGVELNGYYGDAARTFLIGEVKQDIQRLIGITREALYHGIDKARKNNRLFDISHAVQTWSEKHGFSVVRELSGHGIGKSLHEEPQIPNYGSPGRGPHLHPGMVLAIEPMINFGEKEIITADDGWTVITSDGKPSAHWEETIVITEGDPLILTNGDWEN</sequence>
<evidence type="ECO:0000256" key="4">
    <source>
        <dbReference type="ARBA" id="ARBA00022723"/>
    </source>
</evidence>
<evidence type="ECO:0000256" key="2">
    <source>
        <dbReference type="ARBA" id="ARBA00022438"/>
    </source>
</evidence>
<proteinExistence type="inferred from homology"/>
<feature type="binding site" evidence="6">
    <location>
        <position position="180"/>
    </location>
    <ligand>
        <name>substrate</name>
    </ligand>
</feature>
<dbReference type="GO" id="GO:0006508">
    <property type="term" value="P:proteolysis"/>
    <property type="evidence" value="ECO:0007669"/>
    <property type="project" value="UniProtKB-KW"/>
</dbReference>
<dbReference type="EC" id="3.4.11.18" evidence="6 7"/>
<organism evidence="9 10">
    <name type="scientific">candidate division LCP-89 bacterium B3_LCP</name>
    <dbReference type="NCBI Taxonomy" id="2012998"/>
    <lineage>
        <taxon>Bacteria</taxon>
        <taxon>Pseudomonadati</taxon>
        <taxon>Bacteria division LCP-89</taxon>
    </lineage>
</organism>
<keyword evidence="4 6" id="KW-0479">Metal-binding</keyword>
<protein>
    <recommendedName>
        <fullName evidence="6 7">Methionine aminopeptidase</fullName>
        <shortName evidence="6">MAP</shortName>
        <shortName evidence="6">MetAP</shortName>
        <ecNumber evidence="6 7">3.4.11.18</ecNumber>
    </recommendedName>
    <alternativeName>
        <fullName evidence="6">Peptidase M</fullName>
    </alternativeName>
</protein>
<dbReference type="HAMAP" id="MF_01974">
    <property type="entry name" value="MetAP_1"/>
    <property type="match status" value="1"/>
</dbReference>
<keyword evidence="2 6" id="KW-0031">Aminopeptidase</keyword>
<evidence type="ECO:0000313" key="9">
    <source>
        <dbReference type="EMBL" id="TKJ40407.1"/>
    </source>
</evidence>
<dbReference type="SUPFAM" id="SSF55920">
    <property type="entry name" value="Creatinase/aminopeptidase"/>
    <property type="match status" value="1"/>
</dbReference>
<evidence type="ECO:0000313" key="10">
    <source>
        <dbReference type="Proteomes" id="UP000319619"/>
    </source>
</evidence>
<reference evidence="9 10" key="1">
    <citation type="submission" date="2017-06" db="EMBL/GenBank/DDBJ databases">
        <title>Novel microbial phyla capable of carbon fixation and sulfur reduction in deep-sea sediments.</title>
        <authorList>
            <person name="Huang J."/>
            <person name="Baker B."/>
            <person name="Wang Y."/>
        </authorList>
    </citation>
    <scope>NUCLEOTIDE SEQUENCE [LARGE SCALE GENOMIC DNA]</scope>
    <source>
        <strain evidence="9">B3_LCP</strain>
    </source>
</reference>
<dbReference type="PANTHER" id="PTHR43330">
    <property type="entry name" value="METHIONINE AMINOPEPTIDASE"/>
    <property type="match status" value="1"/>
</dbReference>
<name>A0A532V0B2_UNCL8</name>